<reference evidence="1" key="1">
    <citation type="submission" date="2014-01" db="EMBL/GenBank/DDBJ databases">
        <authorList>
            <person name="Brown-Elliot B."/>
            <person name="Wallace R."/>
            <person name="Lenaerts A."/>
            <person name="Ordway D."/>
            <person name="DeGroote M.A."/>
            <person name="Parker T."/>
            <person name="Sizemore C."/>
            <person name="Tallon L.J."/>
            <person name="Sadzewicz L.K."/>
            <person name="Sengamalay N."/>
            <person name="Fraser C.M."/>
            <person name="Hine E."/>
            <person name="Shefchek K.A."/>
            <person name="Das S.P."/>
            <person name="Tettelin H."/>
        </authorList>
    </citation>
    <scope>NUCLEOTIDE SEQUENCE [LARGE SCALE GENOMIC DNA]</scope>
    <source>
        <strain evidence="1">4042</strain>
    </source>
</reference>
<dbReference type="EMBL" id="JAOB01000013">
    <property type="protein sequence ID" value="EUA68709.1"/>
    <property type="molecule type" value="Genomic_DNA"/>
</dbReference>
<protein>
    <submittedName>
        <fullName evidence="1">Uncharacterized protein</fullName>
    </submittedName>
</protein>
<comment type="caution">
    <text evidence="1">The sequence shown here is derived from an EMBL/GenBank/DDBJ whole genome shotgun (WGS) entry which is preliminary data.</text>
</comment>
<dbReference type="PATRIC" id="fig|1299334.3.peg.1387"/>
<dbReference type="AlphaFoldDB" id="X8DJY6"/>
<gene>
    <name evidence="1" type="ORF">I553_1897</name>
</gene>
<name>X8DJY6_MYCXE</name>
<sequence length="58" mass="5984">MLITVPESDVALLDDAPAVDLAVDNGNQPLWTDPGAGVTPSASQRIWLIGGLTGAQVR</sequence>
<evidence type="ECO:0000313" key="1">
    <source>
        <dbReference type="EMBL" id="EUA68709.1"/>
    </source>
</evidence>
<accession>X8DJY6</accession>
<proteinExistence type="predicted"/>
<organism evidence="1">
    <name type="scientific">Mycobacterium xenopi 4042</name>
    <dbReference type="NCBI Taxonomy" id="1299334"/>
    <lineage>
        <taxon>Bacteria</taxon>
        <taxon>Bacillati</taxon>
        <taxon>Actinomycetota</taxon>
        <taxon>Actinomycetes</taxon>
        <taxon>Mycobacteriales</taxon>
        <taxon>Mycobacteriaceae</taxon>
        <taxon>Mycobacterium</taxon>
    </lineage>
</organism>